<evidence type="ECO:0000256" key="1">
    <source>
        <dbReference type="SAM" id="SignalP"/>
    </source>
</evidence>
<dbReference type="EMBL" id="CAUYUJ010014767">
    <property type="protein sequence ID" value="CAK0845793.1"/>
    <property type="molecule type" value="Genomic_DNA"/>
</dbReference>
<keyword evidence="1" id="KW-0732">Signal</keyword>
<protein>
    <submittedName>
        <fullName evidence="2">Uncharacterized protein</fullName>
    </submittedName>
</protein>
<evidence type="ECO:0000313" key="3">
    <source>
        <dbReference type="Proteomes" id="UP001189429"/>
    </source>
</evidence>
<reference evidence="2" key="1">
    <citation type="submission" date="2023-10" db="EMBL/GenBank/DDBJ databases">
        <authorList>
            <person name="Chen Y."/>
            <person name="Shah S."/>
            <person name="Dougan E. K."/>
            <person name="Thang M."/>
            <person name="Chan C."/>
        </authorList>
    </citation>
    <scope>NUCLEOTIDE SEQUENCE [LARGE SCALE GENOMIC DNA]</scope>
</reference>
<keyword evidence="3" id="KW-1185">Reference proteome</keyword>
<organism evidence="2 3">
    <name type="scientific">Prorocentrum cordatum</name>
    <dbReference type="NCBI Taxonomy" id="2364126"/>
    <lineage>
        <taxon>Eukaryota</taxon>
        <taxon>Sar</taxon>
        <taxon>Alveolata</taxon>
        <taxon>Dinophyceae</taxon>
        <taxon>Prorocentrales</taxon>
        <taxon>Prorocentraceae</taxon>
        <taxon>Prorocentrum</taxon>
    </lineage>
</organism>
<accession>A0ABN9TIM9</accession>
<feature type="chain" id="PRO_5047126371" evidence="1">
    <location>
        <begin position="23"/>
        <end position="337"/>
    </location>
</feature>
<evidence type="ECO:0000313" key="2">
    <source>
        <dbReference type="EMBL" id="CAK0845793.1"/>
    </source>
</evidence>
<feature type="signal peptide" evidence="1">
    <location>
        <begin position="1"/>
        <end position="22"/>
    </location>
</feature>
<gene>
    <name evidence="2" type="ORF">PCOR1329_LOCUS39476</name>
</gene>
<comment type="caution">
    <text evidence="2">The sequence shown here is derived from an EMBL/GenBank/DDBJ whole genome shotgun (WGS) entry which is preliminary data.</text>
</comment>
<sequence length="337" mass="34029">MAAVPGCLCLLCCLCSYPCAAASSVAAAVPADGSNVTGRRSVAARAAAADPRCLPQDTVTNSDGRSHAAKAAAIEASFAICCQAQTSAAAQSWDACGEGGAGGPGRCAQRARCRAAALERVPGNASAPPALDAGSRGEIGLAEMRLFAEILILPYLTQADTDPVFLDAEHILPAIFLALAAEERRAPSPPDEGVGPTVLDVGAFLGDFSLTALALWDALVAMPRSWQRAAFPPSAAAGPAPPPPRPAPAWAIALEPSAGRCGELRASRAACAAGGRPAGGNRSAGCVLAVCAAAAAESGSELLYCPRSPRGYSRLLVRARRPDEVPAARGSPGRSAR</sequence>
<dbReference type="Proteomes" id="UP001189429">
    <property type="component" value="Unassembled WGS sequence"/>
</dbReference>
<proteinExistence type="predicted"/>
<name>A0ABN9TIM9_9DINO</name>